<keyword evidence="2" id="KW-1185">Reference proteome</keyword>
<accession>A0A7J6V3M3</accession>
<gene>
    <name evidence="1" type="ORF">FRX31_031146</name>
</gene>
<evidence type="ECO:0000313" key="1">
    <source>
        <dbReference type="EMBL" id="KAF5179268.1"/>
    </source>
</evidence>
<evidence type="ECO:0000313" key="2">
    <source>
        <dbReference type="Proteomes" id="UP000554482"/>
    </source>
</evidence>
<dbReference type="PANTHER" id="PTHR34047">
    <property type="entry name" value="NUCLEAR INTRON MATURASE 1, MITOCHONDRIAL-RELATED"/>
    <property type="match status" value="1"/>
</dbReference>
<dbReference type="Proteomes" id="UP000554482">
    <property type="component" value="Unassembled WGS sequence"/>
</dbReference>
<comment type="caution">
    <text evidence="1">The sequence shown here is derived from an EMBL/GenBank/DDBJ whole genome shotgun (WGS) entry which is preliminary data.</text>
</comment>
<name>A0A7J6V3M3_THATH</name>
<dbReference type="OrthoDB" id="596361at2759"/>
<dbReference type="PANTHER" id="PTHR34047:SF1">
    <property type="entry name" value="NUCLEAR INTRON MATURASE 2, MITOCHONDRIAL"/>
    <property type="match status" value="1"/>
</dbReference>
<proteinExistence type="predicted"/>
<organism evidence="1 2">
    <name type="scientific">Thalictrum thalictroides</name>
    <name type="common">Rue-anemone</name>
    <name type="synonym">Anemone thalictroides</name>
    <dbReference type="NCBI Taxonomy" id="46969"/>
    <lineage>
        <taxon>Eukaryota</taxon>
        <taxon>Viridiplantae</taxon>
        <taxon>Streptophyta</taxon>
        <taxon>Embryophyta</taxon>
        <taxon>Tracheophyta</taxon>
        <taxon>Spermatophyta</taxon>
        <taxon>Magnoliopsida</taxon>
        <taxon>Ranunculales</taxon>
        <taxon>Ranunculaceae</taxon>
        <taxon>Thalictroideae</taxon>
        <taxon>Thalictrum</taxon>
    </lineage>
</organism>
<feature type="non-terminal residue" evidence="1">
    <location>
        <position position="211"/>
    </location>
</feature>
<reference evidence="1 2" key="1">
    <citation type="submission" date="2020-06" db="EMBL/GenBank/DDBJ databases">
        <title>Transcriptomic and genomic resources for Thalictrum thalictroides and T. hernandezii: Facilitating candidate gene discovery in an emerging model plant lineage.</title>
        <authorList>
            <person name="Arias T."/>
            <person name="Riano-Pachon D.M."/>
            <person name="Di Stilio V.S."/>
        </authorList>
    </citation>
    <scope>NUCLEOTIDE SEQUENCE [LARGE SCALE GENOMIC DNA]</scope>
    <source>
        <strain evidence="2">cv. WT478/WT964</strain>
        <tissue evidence="1">Leaves</tissue>
    </source>
</reference>
<protein>
    <submittedName>
        <fullName evidence="1">Nuclear intron maturase 2 protein</fullName>
    </submittedName>
</protein>
<dbReference type="AlphaFoldDB" id="A0A7J6V3M3"/>
<dbReference type="EMBL" id="JABWDY010039036">
    <property type="protein sequence ID" value="KAF5179268.1"/>
    <property type="molecule type" value="Genomic_DNA"/>
</dbReference>
<sequence length="211" mass="24561">MAMQRRVSPDPDDPASLMKEDGVAVCSTMWIENFREPDKTVNNLSEYLRRFELWVLAYQKVASDEIGTFMPRSAIQKSALEDLLALRIENFREPDKTVNNLSEYLRRFELWVLAYQKVASDEIGTFMPRSAIQKSALEDLLALRIENFREPDKTVNNLSEYLRRFELWVLAYQKVASDEIGTFMPRSAIQKSALEDLLALRIENFREPDKT</sequence>
<dbReference type="InterPro" id="IPR051083">
    <property type="entry name" value="GrpII_Intron_Splice-Mob/Def"/>
</dbReference>